<comment type="caution">
    <text evidence="1">The sequence shown here is derived from an EMBL/GenBank/DDBJ whole genome shotgun (WGS) entry which is preliminary data.</text>
</comment>
<protein>
    <submittedName>
        <fullName evidence="1">9578_t:CDS:1</fullName>
    </submittedName>
</protein>
<accession>A0ACA9QVS4</accession>
<feature type="non-terminal residue" evidence="1">
    <location>
        <position position="1"/>
    </location>
</feature>
<organism evidence="1 2">
    <name type="scientific">Racocetra persica</name>
    <dbReference type="NCBI Taxonomy" id="160502"/>
    <lineage>
        <taxon>Eukaryota</taxon>
        <taxon>Fungi</taxon>
        <taxon>Fungi incertae sedis</taxon>
        <taxon>Mucoromycota</taxon>
        <taxon>Glomeromycotina</taxon>
        <taxon>Glomeromycetes</taxon>
        <taxon>Diversisporales</taxon>
        <taxon>Gigasporaceae</taxon>
        <taxon>Racocetra</taxon>
    </lineage>
</organism>
<reference evidence="1" key="1">
    <citation type="submission" date="2021-06" db="EMBL/GenBank/DDBJ databases">
        <authorList>
            <person name="Kallberg Y."/>
            <person name="Tangrot J."/>
            <person name="Rosling A."/>
        </authorList>
    </citation>
    <scope>NUCLEOTIDE SEQUENCE</scope>
    <source>
        <strain evidence="1">MA461A</strain>
    </source>
</reference>
<sequence>DSNKLISNLGRIKNNKGVVLKGNVCKRSGYIQIDLSINSIRTSTGIPILVAQAFISNPENKPYINHINSIKHDNRAVNLEWVTPKENAEHKIFLNRDHGSSRRIVQKTLDGNVIRIWNSICLADNTLKVLENKILEYCNRKRDTAGAFCPKEKGKEFVNQIDVHLKPQDGWMRQCAIKQIFDDGSFREFPSLIKAQHITGIDQSSISKVCRGYRTYTGRYH</sequence>
<dbReference type="Proteomes" id="UP000789920">
    <property type="component" value="Unassembled WGS sequence"/>
</dbReference>
<gene>
    <name evidence="1" type="ORF">RPERSI_LOCUS15853</name>
</gene>
<evidence type="ECO:0000313" key="1">
    <source>
        <dbReference type="EMBL" id="CAG8766412.1"/>
    </source>
</evidence>
<proteinExistence type="predicted"/>
<keyword evidence="2" id="KW-1185">Reference proteome</keyword>
<evidence type="ECO:0000313" key="2">
    <source>
        <dbReference type="Proteomes" id="UP000789920"/>
    </source>
</evidence>
<dbReference type="EMBL" id="CAJVQC010038527">
    <property type="protein sequence ID" value="CAG8766412.1"/>
    <property type="molecule type" value="Genomic_DNA"/>
</dbReference>
<name>A0ACA9QVS4_9GLOM</name>